<dbReference type="AlphaFoldDB" id="A0A564WJM9"/>
<dbReference type="Pfam" id="PF10618">
    <property type="entry name" value="Tail_tube"/>
    <property type="match status" value="1"/>
</dbReference>
<evidence type="ECO:0000313" key="2">
    <source>
        <dbReference type="Proteomes" id="UP000326641"/>
    </source>
</evidence>
<protein>
    <submittedName>
        <fullName evidence="1">Tail tube protein, bacteriophage</fullName>
    </submittedName>
</protein>
<name>A0A564WJM9_9PROT</name>
<proteinExistence type="predicted"/>
<sequence>MANTRRAGRLQFYVGGELIDVKGDVTYSLGGVNRSAVVGADRVHGFKEELMVPYVECKATDRGDFDVAGLRDLTDTTVQLVLASGKTIIFNNAWFAGEGDISAEEGEISIRFEALGAEEQLAEA</sequence>
<evidence type="ECO:0000313" key="1">
    <source>
        <dbReference type="EMBL" id="VUX47854.1"/>
    </source>
</evidence>
<dbReference type="Proteomes" id="UP000326641">
    <property type="component" value="Unassembled WGS sequence"/>
</dbReference>
<dbReference type="InterPro" id="IPR019596">
    <property type="entry name" value="Phage_Mu_GpM_tail_tub"/>
</dbReference>
<accession>A0A564WJM9</accession>
<comment type="caution">
    <text evidence="1">The sequence shown here is derived from an EMBL/GenBank/DDBJ whole genome shotgun (WGS) entry which is preliminary data.</text>
</comment>
<organism evidence="1 2">
    <name type="scientific">Candidatus Defluviicoccus seviourii</name>
    <dbReference type="NCBI Taxonomy" id="2565273"/>
    <lineage>
        <taxon>Bacteria</taxon>
        <taxon>Pseudomonadati</taxon>
        <taxon>Pseudomonadota</taxon>
        <taxon>Alphaproteobacteria</taxon>
        <taxon>Rhodospirillales</taxon>
        <taxon>Rhodospirillaceae</taxon>
        <taxon>Defluviicoccus</taxon>
    </lineage>
</organism>
<gene>
    <name evidence="1" type="ORF">DF3PA_80014</name>
</gene>
<reference evidence="1" key="1">
    <citation type="submission" date="2018-11" db="EMBL/GenBank/DDBJ databases">
        <authorList>
            <person name="Onetto C."/>
        </authorList>
    </citation>
    <scope>NUCLEOTIDE SEQUENCE [LARGE SCALE GENOMIC DNA]</scope>
</reference>
<keyword evidence="2" id="KW-1185">Reference proteome</keyword>
<dbReference type="EMBL" id="UXAT02000053">
    <property type="protein sequence ID" value="VUX47854.1"/>
    <property type="molecule type" value="Genomic_DNA"/>
</dbReference>